<dbReference type="KEGG" id="psoj:PHYSODRAFT_311193"/>
<reference evidence="1 2" key="1">
    <citation type="journal article" date="2006" name="Science">
        <title>Phytophthora genome sequences uncover evolutionary origins and mechanisms of pathogenesis.</title>
        <authorList>
            <person name="Tyler B.M."/>
            <person name="Tripathy S."/>
            <person name="Zhang X."/>
            <person name="Dehal P."/>
            <person name="Jiang R.H."/>
            <person name="Aerts A."/>
            <person name="Arredondo F.D."/>
            <person name="Baxter L."/>
            <person name="Bensasson D."/>
            <person name="Beynon J.L."/>
            <person name="Chapman J."/>
            <person name="Damasceno C.M."/>
            <person name="Dorrance A.E."/>
            <person name="Dou D."/>
            <person name="Dickerman A.W."/>
            <person name="Dubchak I.L."/>
            <person name="Garbelotto M."/>
            <person name="Gijzen M."/>
            <person name="Gordon S.G."/>
            <person name="Govers F."/>
            <person name="Grunwald N.J."/>
            <person name="Huang W."/>
            <person name="Ivors K.L."/>
            <person name="Jones R.W."/>
            <person name="Kamoun S."/>
            <person name="Krampis K."/>
            <person name="Lamour K.H."/>
            <person name="Lee M.K."/>
            <person name="McDonald W.H."/>
            <person name="Medina M."/>
            <person name="Meijer H.J."/>
            <person name="Nordberg E.K."/>
            <person name="Maclean D.J."/>
            <person name="Ospina-Giraldo M.D."/>
            <person name="Morris P.F."/>
            <person name="Phuntumart V."/>
            <person name="Putnam N.H."/>
            <person name="Rash S."/>
            <person name="Rose J.K."/>
            <person name="Sakihama Y."/>
            <person name="Salamov A.A."/>
            <person name="Savidor A."/>
            <person name="Scheuring C.F."/>
            <person name="Smith B.M."/>
            <person name="Sobral B.W."/>
            <person name="Terry A."/>
            <person name="Torto-Alalibo T.A."/>
            <person name="Win J."/>
            <person name="Xu Z."/>
            <person name="Zhang H."/>
            <person name="Grigoriev I.V."/>
            <person name="Rokhsar D.S."/>
            <person name="Boore J.L."/>
        </authorList>
    </citation>
    <scope>NUCLEOTIDE SEQUENCE [LARGE SCALE GENOMIC DNA]</scope>
    <source>
        <strain evidence="1 2">P6497</strain>
    </source>
</reference>
<keyword evidence="2" id="KW-1185">Reference proteome</keyword>
<protein>
    <submittedName>
        <fullName evidence="1">Uncharacterized protein</fullName>
    </submittedName>
</protein>
<dbReference type="RefSeq" id="XP_009519345.1">
    <property type="nucleotide sequence ID" value="XM_009521050.1"/>
</dbReference>
<gene>
    <name evidence="1" type="ORF">PHYSODRAFT_311193</name>
</gene>
<accession>G4Z156</accession>
<dbReference type="AlphaFoldDB" id="G4Z156"/>
<organism evidence="1 2">
    <name type="scientific">Phytophthora sojae (strain P6497)</name>
    <name type="common">Soybean stem and root rot agent</name>
    <name type="synonym">Phytophthora megasperma f. sp. glycines</name>
    <dbReference type="NCBI Taxonomy" id="1094619"/>
    <lineage>
        <taxon>Eukaryota</taxon>
        <taxon>Sar</taxon>
        <taxon>Stramenopiles</taxon>
        <taxon>Oomycota</taxon>
        <taxon>Peronosporomycetes</taxon>
        <taxon>Peronosporales</taxon>
        <taxon>Peronosporaceae</taxon>
        <taxon>Phytophthora</taxon>
    </lineage>
</organism>
<dbReference type="InParanoid" id="G4Z156"/>
<sequence length="163" mass="18042">MAQFKVGDYVLYAGVWAHSRSKLRVRWCGSVQVTAATSNWIFKIMNIVTGDEREAHASRLKFYSDSSLELSEALLQHVAHNSEGHVVLKFVCASYEAAAKCYKLLEGSWEPVQVMLEDVPAAVKAFITAHADEDIVRQLAEAHGLAIEYLTWITGGGSVTRDV</sequence>
<dbReference type="GeneID" id="20643360"/>
<evidence type="ECO:0000313" key="2">
    <source>
        <dbReference type="Proteomes" id="UP000002640"/>
    </source>
</evidence>
<evidence type="ECO:0000313" key="1">
    <source>
        <dbReference type="EMBL" id="EGZ24057.1"/>
    </source>
</evidence>
<dbReference type="Proteomes" id="UP000002640">
    <property type="component" value="Unassembled WGS sequence"/>
</dbReference>
<name>G4Z156_PHYSP</name>
<dbReference type="EMBL" id="JH159152">
    <property type="protein sequence ID" value="EGZ24057.1"/>
    <property type="molecule type" value="Genomic_DNA"/>
</dbReference>
<proteinExistence type="predicted"/>